<dbReference type="AlphaFoldDB" id="A0A8H6HSQ4"/>
<evidence type="ECO:0000256" key="1">
    <source>
        <dbReference type="SAM" id="SignalP"/>
    </source>
</evidence>
<organism evidence="2 3">
    <name type="scientific">Ephemerocybe angulata</name>
    <dbReference type="NCBI Taxonomy" id="980116"/>
    <lineage>
        <taxon>Eukaryota</taxon>
        <taxon>Fungi</taxon>
        <taxon>Dikarya</taxon>
        <taxon>Basidiomycota</taxon>
        <taxon>Agaricomycotina</taxon>
        <taxon>Agaricomycetes</taxon>
        <taxon>Agaricomycetidae</taxon>
        <taxon>Agaricales</taxon>
        <taxon>Agaricineae</taxon>
        <taxon>Psathyrellaceae</taxon>
        <taxon>Ephemerocybe</taxon>
    </lineage>
</organism>
<protein>
    <recommendedName>
        <fullName evidence="4">C2H2-type domain-containing protein</fullName>
    </recommendedName>
</protein>
<comment type="caution">
    <text evidence="2">The sequence shown here is derived from an EMBL/GenBank/DDBJ whole genome shotgun (WGS) entry which is preliminary data.</text>
</comment>
<evidence type="ECO:0000313" key="2">
    <source>
        <dbReference type="EMBL" id="KAF6751964.1"/>
    </source>
</evidence>
<sequence length="133" mass="14815">MHLNIITLLPVFAALASNVNGYYPDGFDARDYADDLTTREINQVLLRREMITELADFSSRDLLDAISIQLERRGSSLSKGTSRWTKNEVIDPNKSRPVHKPRCFFCNKEFATQGEATACGNNHPGGGGSAKRR</sequence>
<dbReference type="Proteomes" id="UP000521943">
    <property type="component" value="Unassembled WGS sequence"/>
</dbReference>
<reference evidence="2 3" key="1">
    <citation type="submission" date="2020-07" db="EMBL/GenBank/DDBJ databases">
        <title>Comparative genomics of pyrophilous fungi reveals a link between fire events and developmental genes.</title>
        <authorList>
            <consortium name="DOE Joint Genome Institute"/>
            <person name="Steindorff A.S."/>
            <person name="Carver A."/>
            <person name="Calhoun S."/>
            <person name="Stillman K."/>
            <person name="Liu H."/>
            <person name="Lipzen A."/>
            <person name="Pangilinan J."/>
            <person name="Labutti K."/>
            <person name="Bruns T.D."/>
            <person name="Grigoriev I.V."/>
        </authorList>
    </citation>
    <scope>NUCLEOTIDE SEQUENCE [LARGE SCALE GENOMIC DNA]</scope>
    <source>
        <strain evidence="2 3">CBS 144469</strain>
    </source>
</reference>
<proteinExistence type="predicted"/>
<keyword evidence="1" id="KW-0732">Signal</keyword>
<gene>
    <name evidence="2" type="ORF">DFP72DRAFT_1070668</name>
</gene>
<feature type="signal peptide" evidence="1">
    <location>
        <begin position="1"/>
        <end position="21"/>
    </location>
</feature>
<name>A0A8H6HSQ4_9AGAR</name>
<dbReference type="EMBL" id="JACGCI010000046">
    <property type="protein sequence ID" value="KAF6751964.1"/>
    <property type="molecule type" value="Genomic_DNA"/>
</dbReference>
<feature type="chain" id="PRO_5034136009" description="C2H2-type domain-containing protein" evidence="1">
    <location>
        <begin position="22"/>
        <end position="133"/>
    </location>
</feature>
<keyword evidence="3" id="KW-1185">Reference proteome</keyword>
<evidence type="ECO:0008006" key="4">
    <source>
        <dbReference type="Google" id="ProtNLM"/>
    </source>
</evidence>
<evidence type="ECO:0000313" key="3">
    <source>
        <dbReference type="Proteomes" id="UP000521943"/>
    </source>
</evidence>
<accession>A0A8H6HSQ4</accession>